<proteinExistence type="predicted"/>
<evidence type="ECO:0000256" key="1">
    <source>
        <dbReference type="SAM" id="Phobius"/>
    </source>
</evidence>
<dbReference type="AlphaFoldDB" id="A0A7W5G8P7"/>
<keyword evidence="1" id="KW-0812">Transmembrane</keyword>
<reference evidence="2 3" key="1">
    <citation type="submission" date="2020-08" db="EMBL/GenBank/DDBJ databases">
        <title>Genomic Encyclopedia of Type Strains, Phase III (KMG-III): the genomes of soil and plant-associated and newly described type strains.</title>
        <authorList>
            <person name="Whitman W."/>
        </authorList>
    </citation>
    <scope>NUCLEOTIDE SEQUENCE [LARGE SCALE GENOMIC DNA]</scope>
    <source>
        <strain evidence="2 3">CECT 8234</strain>
    </source>
</reference>
<keyword evidence="1" id="KW-1133">Transmembrane helix</keyword>
<keyword evidence="3" id="KW-1185">Reference proteome</keyword>
<evidence type="ECO:0000313" key="3">
    <source>
        <dbReference type="Proteomes" id="UP000518605"/>
    </source>
</evidence>
<feature type="transmembrane region" description="Helical" evidence="1">
    <location>
        <begin position="18"/>
        <end position="35"/>
    </location>
</feature>
<comment type="caution">
    <text evidence="2">The sequence shown here is derived from an EMBL/GenBank/DDBJ whole genome shotgun (WGS) entry which is preliminary data.</text>
</comment>
<protein>
    <submittedName>
        <fullName evidence="2">Uncharacterized protein</fullName>
    </submittedName>
</protein>
<name>A0A7W5G8P7_9BACL</name>
<organism evidence="2 3">
    <name type="scientific">Paenibacillus endophyticus</name>
    <dbReference type="NCBI Taxonomy" id="1294268"/>
    <lineage>
        <taxon>Bacteria</taxon>
        <taxon>Bacillati</taxon>
        <taxon>Bacillota</taxon>
        <taxon>Bacilli</taxon>
        <taxon>Bacillales</taxon>
        <taxon>Paenibacillaceae</taxon>
        <taxon>Paenibacillus</taxon>
    </lineage>
</organism>
<dbReference type="EMBL" id="JACHXW010000001">
    <property type="protein sequence ID" value="MBB3150488.1"/>
    <property type="molecule type" value="Genomic_DNA"/>
</dbReference>
<keyword evidence="1" id="KW-0472">Membrane</keyword>
<dbReference type="Proteomes" id="UP000518605">
    <property type="component" value="Unassembled WGS sequence"/>
</dbReference>
<accession>A0A7W5G8P7</accession>
<sequence length="37" mass="4196">MHNGISYNDPLTLHSNSGTINLVVMDFVSVTFMILQW</sequence>
<gene>
    <name evidence="2" type="ORF">FHS16_000520</name>
</gene>
<evidence type="ECO:0000313" key="2">
    <source>
        <dbReference type="EMBL" id="MBB3150488.1"/>
    </source>
</evidence>